<keyword evidence="1" id="KW-0862">Zinc</keyword>
<comment type="caution">
    <text evidence="4">The sequence shown here is derived from an EMBL/GenBank/DDBJ whole genome shotgun (WGS) entry which is preliminary data.</text>
</comment>
<name>A0A397S0B4_9GLOM</name>
<feature type="region of interest" description="Disordered" evidence="2">
    <location>
        <begin position="134"/>
        <end position="153"/>
    </location>
</feature>
<organism evidence="4 5">
    <name type="scientific">Glomus cerebriforme</name>
    <dbReference type="NCBI Taxonomy" id="658196"/>
    <lineage>
        <taxon>Eukaryota</taxon>
        <taxon>Fungi</taxon>
        <taxon>Fungi incertae sedis</taxon>
        <taxon>Mucoromycota</taxon>
        <taxon>Glomeromycotina</taxon>
        <taxon>Glomeromycetes</taxon>
        <taxon>Glomerales</taxon>
        <taxon>Glomeraceae</taxon>
        <taxon>Glomus</taxon>
    </lineage>
</organism>
<gene>
    <name evidence="4" type="ORF">C1645_841895</name>
</gene>
<protein>
    <recommendedName>
        <fullName evidence="3">RING-type domain-containing protein</fullName>
    </recommendedName>
</protein>
<sequence>MECDTPILTEDPPRSLMLNICGDMVHRTCTRGTDKRGTLYCSCGTEEDSDPLLLSEDLEFDDLFEEACDKCSEIISKVPLLRLDASVSTPVVLLPCRHNAHFGCIGNKSKLCPKCPSIDDLEKEGYYISPTFDGASKKRKRKDDSRKSRGTKAQTIIRELSIRPAREVSIGAPPEGSDMKNVSNQFHKLYYEIDDAEKNGDRTNRDLVRFYFRFGKALSERLAILLQSNLPQTAHTKLNKEVKEKLPENANNGMVHKRTDTARKIYDIFSAIEEDKILRIKPFTAYSFLGLTRSEVTHIIKNFEE</sequence>
<dbReference type="GO" id="GO:0008270">
    <property type="term" value="F:zinc ion binding"/>
    <property type="evidence" value="ECO:0007669"/>
    <property type="project" value="UniProtKB-KW"/>
</dbReference>
<accession>A0A397S0B4</accession>
<dbReference type="InterPro" id="IPR001841">
    <property type="entry name" value="Znf_RING"/>
</dbReference>
<evidence type="ECO:0000313" key="5">
    <source>
        <dbReference type="Proteomes" id="UP000265703"/>
    </source>
</evidence>
<evidence type="ECO:0000256" key="1">
    <source>
        <dbReference type="PROSITE-ProRule" id="PRU00175"/>
    </source>
</evidence>
<keyword evidence="5" id="KW-1185">Reference proteome</keyword>
<dbReference type="AlphaFoldDB" id="A0A397S0B4"/>
<evidence type="ECO:0000256" key="2">
    <source>
        <dbReference type="SAM" id="MobiDB-lite"/>
    </source>
</evidence>
<dbReference type="OrthoDB" id="2424060at2759"/>
<dbReference type="PROSITE" id="PS50089">
    <property type="entry name" value="ZF_RING_2"/>
    <property type="match status" value="1"/>
</dbReference>
<dbReference type="SMART" id="SM00184">
    <property type="entry name" value="RING"/>
    <property type="match status" value="1"/>
</dbReference>
<keyword evidence="1" id="KW-0863">Zinc-finger</keyword>
<reference evidence="4 5" key="1">
    <citation type="submission" date="2018-06" db="EMBL/GenBank/DDBJ databases">
        <title>Comparative genomics reveals the genomic features of Rhizophagus irregularis, R. cerebriforme, R. diaphanum and Gigaspora rosea, and their symbiotic lifestyle signature.</title>
        <authorList>
            <person name="Morin E."/>
            <person name="San Clemente H."/>
            <person name="Chen E.C.H."/>
            <person name="De La Providencia I."/>
            <person name="Hainaut M."/>
            <person name="Kuo A."/>
            <person name="Kohler A."/>
            <person name="Murat C."/>
            <person name="Tang N."/>
            <person name="Roy S."/>
            <person name="Loubradou J."/>
            <person name="Henrissat B."/>
            <person name="Grigoriev I.V."/>
            <person name="Corradi N."/>
            <person name="Roux C."/>
            <person name="Martin F.M."/>
        </authorList>
    </citation>
    <scope>NUCLEOTIDE SEQUENCE [LARGE SCALE GENOMIC DNA]</scope>
    <source>
        <strain evidence="4 5">DAOM 227022</strain>
    </source>
</reference>
<proteinExistence type="predicted"/>
<dbReference type="Proteomes" id="UP000265703">
    <property type="component" value="Unassembled WGS sequence"/>
</dbReference>
<dbReference type="EMBL" id="QKYT01001730">
    <property type="protein sequence ID" value="RIA78982.1"/>
    <property type="molecule type" value="Genomic_DNA"/>
</dbReference>
<keyword evidence="1" id="KW-0479">Metal-binding</keyword>
<evidence type="ECO:0000259" key="3">
    <source>
        <dbReference type="PROSITE" id="PS50089"/>
    </source>
</evidence>
<feature type="domain" description="RING-type" evidence="3">
    <location>
        <begin position="68"/>
        <end position="115"/>
    </location>
</feature>
<evidence type="ECO:0000313" key="4">
    <source>
        <dbReference type="EMBL" id="RIA78982.1"/>
    </source>
</evidence>